<dbReference type="AlphaFoldDB" id="A0A2P6RGU9"/>
<sequence length="59" mass="6938">MKRLSILWSSSFLFSFSIKFFDYGFVHLELFIFHVFLFRALDVSHSSVAFVLLVLDFGL</sequence>
<proteinExistence type="predicted"/>
<dbReference type="EMBL" id="PDCK01000041">
    <property type="protein sequence ID" value="PRQ45654.1"/>
    <property type="molecule type" value="Genomic_DNA"/>
</dbReference>
<evidence type="ECO:0000313" key="2">
    <source>
        <dbReference type="Proteomes" id="UP000238479"/>
    </source>
</evidence>
<name>A0A2P6RGU9_ROSCH</name>
<gene>
    <name evidence="1" type="ORF">RchiOBHm_Chr3g0493831</name>
</gene>
<protein>
    <submittedName>
        <fullName evidence="1">Uncharacterized protein</fullName>
    </submittedName>
</protein>
<dbReference type="Gramene" id="PRQ45654">
    <property type="protein sequence ID" value="PRQ45654"/>
    <property type="gene ID" value="RchiOBHm_Chr3g0493831"/>
</dbReference>
<reference evidence="1 2" key="1">
    <citation type="journal article" date="2018" name="Nat. Genet.">
        <title>The Rosa genome provides new insights in the design of modern roses.</title>
        <authorList>
            <person name="Bendahmane M."/>
        </authorList>
    </citation>
    <scope>NUCLEOTIDE SEQUENCE [LARGE SCALE GENOMIC DNA]</scope>
    <source>
        <strain evidence="2">cv. Old Blush</strain>
    </source>
</reference>
<evidence type="ECO:0000313" key="1">
    <source>
        <dbReference type="EMBL" id="PRQ45654.1"/>
    </source>
</evidence>
<organism evidence="1 2">
    <name type="scientific">Rosa chinensis</name>
    <name type="common">China rose</name>
    <dbReference type="NCBI Taxonomy" id="74649"/>
    <lineage>
        <taxon>Eukaryota</taxon>
        <taxon>Viridiplantae</taxon>
        <taxon>Streptophyta</taxon>
        <taxon>Embryophyta</taxon>
        <taxon>Tracheophyta</taxon>
        <taxon>Spermatophyta</taxon>
        <taxon>Magnoliopsida</taxon>
        <taxon>eudicotyledons</taxon>
        <taxon>Gunneridae</taxon>
        <taxon>Pentapetalae</taxon>
        <taxon>rosids</taxon>
        <taxon>fabids</taxon>
        <taxon>Rosales</taxon>
        <taxon>Rosaceae</taxon>
        <taxon>Rosoideae</taxon>
        <taxon>Rosoideae incertae sedis</taxon>
        <taxon>Rosa</taxon>
    </lineage>
</organism>
<keyword evidence="2" id="KW-1185">Reference proteome</keyword>
<dbReference type="Proteomes" id="UP000238479">
    <property type="component" value="Chromosome 3"/>
</dbReference>
<accession>A0A2P6RGU9</accession>
<comment type="caution">
    <text evidence="1">The sequence shown here is derived from an EMBL/GenBank/DDBJ whole genome shotgun (WGS) entry which is preliminary data.</text>
</comment>